<evidence type="ECO:0000256" key="3">
    <source>
        <dbReference type="ARBA" id="ARBA00022840"/>
    </source>
</evidence>
<dbReference type="SUPFAM" id="SSF52540">
    <property type="entry name" value="P-loop containing nucleoside triphosphate hydrolases"/>
    <property type="match status" value="1"/>
</dbReference>
<comment type="caution">
    <text evidence="4">The sequence shown here is derived from an EMBL/GenBank/DDBJ whole genome shotgun (WGS) entry which is preliminary data.</text>
</comment>
<dbReference type="Proteomes" id="UP001061958">
    <property type="component" value="Unassembled WGS sequence"/>
</dbReference>
<proteinExistence type="inferred from homology"/>
<dbReference type="OrthoDB" id="548867at2759"/>
<dbReference type="NCBIfam" id="NF040713">
    <property type="entry name" value="ZapE"/>
    <property type="match status" value="1"/>
</dbReference>
<evidence type="ECO:0000313" key="4">
    <source>
        <dbReference type="EMBL" id="GJQ11803.1"/>
    </source>
</evidence>
<evidence type="ECO:0000256" key="1">
    <source>
        <dbReference type="ARBA" id="ARBA00010322"/>
    </source>
</evidence>
<evidence type="ECO:0008006" key="6">
    <source>
        <dbReference type="Google" id="ProtNLM"/>
    </source>
</evidence>
<dbReference type="GO" id="GO:0005524">
    <property type="term" value="F:ATP binding"/>
    <property type="evidence" value="ECO:0007669"/>
    <property type="project" value="UniProtKB-KW"/>
</dbReference>
<keyword evidence="5" id="KW-1185">Reference proteome</keyword>
<comment type="similarity">
    <text evidence="1">Belongs to the AFG1 ATPase family.</text>
</comment>
<evidence type="ECO:0000256" key="2">
    <source>
        <dbReference type="ARBA" id="ARBA00022741"/>
    </source>
</evidence>
<dbReference type="Pfam" id="PF03969">
    <property type="entry name" value="AFG1_ATPase"/>
    <property type="match status" value="1"/>
</dbReference>
<accession>A0A9C7PVY0</accession>
<dbReference type="GO" id="GO:0016887">
    <property type="term" value="F:ATP hydrolysis activity"/>
    <property type="evidence" value="ECO:0007669"/>
    <property type="project" value="InterPro"/>
</dbReference>
<reference evidence="4" key="1">
    <citation type="journal article" date="2022" name="Proc. Natl. Acad. Sci. U.S.A.">
        <title>Life cycle and functional genomics of the unicellular red alga Galdieria for elucidating algal and plant evolution and industrial use.</title>
        <authorList>
            <person name="Hirooka S."/>
            <person name="Itabashi T."/>
            <person name="Ichinose T.M."/>
            <person name="Onuma R."/>
            <person name="Fujiwara T."/>
            <person name="Yamashita S."/>
            <person name="Jong L.W."/>
            <person name="Tomita R."/>
            <person name="Iwane A.H."/>
            <person name="Miyagishima S.Y."/>
        </authorList>
    </citation>
    <scope>NUCLEOTIDE SEQUENCE</scope>
    <source>
        <strain evidence="4">NBRC 102759</strain>
    </source>
</reference>
<sequence length="477" mass="55180">MWIGNSTNIATRLTANLGLRNISTIPFLCQQVSDISSTWKATSETSPNGFSISEQVVKTEAKTVTELYRSLAATGTIQEDQEQLRSAAEFDRLLKQIVDFEERNFLVKKNRKEFLLNRIGTFFPFLRSKEKVTSPKGIYIYGGVGSGKTFLMDMFYQLTPGKFKYRMHFQDFMVSVHKRIHQFRIHSHNHGSDPIPPVAAQVASECWLLCLDEFQVTDVADALVLRRLGEELFSRGLILVTTSNRAPEELYWNGIQRESFLPFIPLLYDYCKVIHASSQTDYRMQMILRDVSTSSQRHAITFYVSQEEETRKRQMDKLFLALSGDSMEKQVNLDVFSRKLVIRKAGKGIARFSFFELCDEALSAADFVVLAETFRSVLIEDIPQIKLFTERNRARRFINLIDALYDHCTKLFCSSTVELDSLFSKEDLDFSKELEPEEFFASERTLSRLREMQTETYLKKPHIGRRQHEDFSIHESD</sequence>
<dbReference type="PANTHER" id="PTHR12169">
    <property type="entry name" value="ATPASE N2B"/>
    <property type="match status" value="1"/>
</dbReference>
<dbReference type="AlphaFoldDB" id="A0A9C7PVY0"/>
<dbReference type="EMBL" id="BQMJ01000027">
    <property type="protein sequence ID" value="GJQ11803.1"/>
    <property type="molecule type" value="Genomic_DNA"/>
</dbReference>
<evidence type="ECO:0000313" key="5">
    <source>
        <dbReference type="Proteomes" id="UP001061958"/>
    </source>
</evidence>
<dbReference type="InterPro" id="IPR005654">
    <property type="entry name" value="ATPase_AFG1-like"/>
</dbReference>
<dbReference type="PANTHER" id="PTHR12169:SF6">
    <property type="entry name" value="AFG1-LIKE ATPASE"/>
    <property type="match status" value="1"/>
</dbReference>
<protein>
    <recommendedName>
        <fullName evidence="6">AFG1-like ATPase</fullName>
    </recommendedName>
</protein>
<gene>
    <name evidence="4" type="ORF">GpartN1_g3594.t1</name>
</gene>
<name>A0A9C7PVY0_9RHOD</name>
<reference evidence="4" key="2">
    <citation type="submission" date="2022-01" db="EMBL/GenBank/DDBJ databases">
        <authorList>
            <person name="Hirooka S."/>
            <person name="Miyagishima S.Y."/>
        </authorList>
    </citation>
    <scope>NUCLEOTIDE SEQUENCE</scope>
    <source>
        <strain evidence="4">NBRC 102759</strain>
    </source>
</reference>
<keyword evidence="3" id="KW-0067">ATP-binding</keyword>
<dbReference type="InterPro" id="IPR027417">
    <property type="entry name" value="P-loop_NTPase"/>
</dbReference>
<keyword evidence="2" id="KW-0547">Nucleotide-binding</keyword>
<dbReference type="GO" id="GO:0005739">
    <property type="term" value="C:mitochondrion"/>
    <property type="evidence" value="ECO:0007669"/>
    <property type="project" value="TreeGrafter"/>
</dbReference>
<dbReference type="Gene3D" id="3.40.50.300">
    <property type="entry name" value="P-loop containing nucleotide triphosphate hydrolases"/>
    <property type="match status" value="1"/>
</dbReference>
<organism evidence="4 5">
    <name type="scientific">Galdieria partita</name>
    <dbReference type="NCBI Taxonomy" id="83374"/>
    <lineage>
        <taxon>Eukaryota</taxon>
        <taxon>Rhodophyta</taxon>
        <taxon>Bangiophyceae</taxon>
        <taxon>Galdieriales</taxon>
        <taxon>Galdieriaceae</taxon>
        <taxon>Galdieria</taxon>
    </lineage>
</organism>